<keyword evidence="1" id="KW-0233">DNA recombination</keyword>
<feature type="domain" description="DNA helicase Pif1-like DEAD-box helicase" evidence="2">
    <location>
        <begin position="28"/>
        <end position="92"/>
    </location>
</feature>
<reference evidence="3" key="1">
    <citation type="journal article" date="2019" name="Sci. Rep.">
        <title>Draft genome of Tanacetum cinerariifolium, the natural source of mosquito coil.</title>
        <authorList>
            <person name="Yamashiro T."/>
            <person name="Shiraishi A."/>
            <person name="Satake H."/>
            <person name="Nakayama K."/>
        </authorList>
    </citation>
    <scope>NUCLEOTIDE SEQUENCE</scope>
</reference>
<dbReference type="PANTHER" id="PTHR10492:SF57">
    <property type="entry name" value="ATP-DEPENDENT DNA HELICASE"/>
    <property type="match status" value="1"/>
</dbReference>
<dbReference type="GO" id="GO:0006310">
    <property type="term" value="P:DNA recombination"/>
    <property type="evidence" value="ECO:0007669"/>
    <property type="project" value="UniProtKB-KW"/>
</dbReference>
<dbReference type="GO" id="GO:0005524">
    <property type="term" value="F:ATP binding"/>
    <property type="evidence" value="ECO:0007669"/>
    <property type="project" value="UniProtKB-KW"/>
</dbReference>
<proteinExistence type="inferred from homology"/>
<evidence type="ECO:0000313" key="3">
    <source>
        <dbReference type="EMBL" id="GEU64926.1"/>
    </source>
</evidence>
<comment type="catalytic activity">
    <reaction evidence="1">
        <text>ATP + H2O = ADP + phosphate + H(+)</text>
        <dbReference type="Rhea" id="RHEA:13065"/>
        <dbReference type="ChEBI" id="CHEBI:15377"/>
        <dbReference type="ChEBI" id="CHEBI:15378"/>
        <dbReference type="ChEBI" id="CHEBI:30616"/>
        <dbReference type="ChEBI" id="CHEBI:43474"/>
        <dbReference type="ChEBI" id="CHEBI:456216"/>
        <dbReference type="EC" id="5.6.2.3"/>
    </reaction>
</comment>
<feature type="domain" description="DNA helicase Pif1-like DEAD-box helicase" evidence="2">
    <location>
        <begin position="93"/>
        <end position="143"/>
    </location>
</feature>
<dbReference type="AlphaFoldDB" id="A0A6L2LSY0"/>
<dbReference type="Pfam" id="PF05970">
    <property type="entry name" value="PIF1"/>
    <property type="match status" value="2"/>
</dbReference>
<keyword evidence="1" id="KW-0547">Nucleotide-binding</keyword>
<organism evidence="3">
    <name type="scientific">Tanacetum cinerariifolium</name>
    <name type="common">Dalmatian daisy</name>
    <name type="synonym">Chrysanthemum cinerariifolium</name>
    <dbReference type="NCBI Taxonomy" id="118510"/>
    <lineage>
        <taxon>Eukaryota</taxon>
        <taxon>Viridiplantae</taxon>
        <taxon>Streptophyta</taxon>
        <taxon>Embryophyta</taxon>
        <taxon>Tracheophyta</taxon>
        <taxon>Spermatophyta</taxon>
        <taxon>Magnoliopsida</taxon>
        <taxon>eudicotyledons</taxon>
        <taxon>Gunneridae</taxon>
        <taxon>Pentapetalae</taxon>
        <taxon>asterids</taxon>
        <taxon>campanulids</taxon>
        <taxon>Asterales</taxon>
        <taxon>Asteraceae</taxon>
        <taxon>Asteroideae</taxon>
        <taxon>Anthemideae</taxon>
        <taxon>Anthemidinae</taxon>
        <taxon>Tanacetum</taxon>
    </lineage>
</organism>
<dbReference type="EMBL" id="BKCJ010005103">
    <property type="protein sequence ID" value="GEU64926.1"/>
    <property type="molecule type" value="Genomic_DNA"/>
</dbReference>
<comment type="caution">
    <text evidence="3">The sequence shown here is derived from an EMBL/GenBank/DDBJ whole genome shotgun (WGS) entry which is preliminary data.</text>
</comment>
<dbReference type="GO" id="GO:0043139">
    <property type="term" value="F:5'-3' DNA helicase activity"/>
    <property type="evidence" value="ECO:0007669"/>
    <property type="project" value="UniProtKB-EC"/>
</dbReference>
<evidence type="ECO:0000259" key="2">
    <source>
        <dbReference type="Pfam" id="PF05970"/>
    </source>
</evidence>
<sequence length="186" mass="21469">MYFLFGYGGTGNTFLWKTLDAGIRKTSVEETSIFSISAQSDMGASLKRRKLIILDEAPMENKLCFDHLRHSLRDILHKNRYKRCEQPFGNMTMQSYLWDHCKVLKLTADMRLTVGAHTEDVTKINKFAEWILKVGDGELGEENGKEVSIDLPDEILIHEADNLYKREVVGDVLKIRNGLLELRHRR</sequence>
<gene>
    <name evidence="3" type="ORF">Tci_036904</name>
</gene>
<keyword evidence="1" id="KW-0227">DNA damage</keyword>
<protein>
    <recommendedName>
        <fullName evidence="1">ATP-dependent DNA helicase</fullName>
        <ecNumber evidence="1">5.6.2.3</ecNumber>
    </recommendedName>
</protein>
<comment type="similarity">
    <text evidence="1">Belongs to the helicase family.</text>
</comment>
<keyword evidence="1" id="KW-0067">ATP-binding</keyword>
<dbReference type="GO" id="GO:0016787">
    <property type="term" value="F:hydrolase activity"/>
    <property type="evidence" value="ECO:0007669"/>
    <property type="project" value="UniProtKB-KW"/>
</dbReference>
<name>A0A6L2LSY0_TANCI</name>
<dbReference type="GO" id="GO:0000723">
    <property type="term" value="P:telomere maintenance"/>
    <property type="evidence" value="ECO:0007669"/>
    <property type="project" value="InterPro"/>
</dbReference>
<keyword evidence="1" id="KW-0347">Helicase</keyword>
<keyword evidence="1" id="KW-0234">DNA repair</keyword>
<dbReference type="GO" id="GO:0006281">
    <property type="term" value="P:DNA repair"/>
    <property type="evidence" value="ECO:0007669"/>
    <property type="project" value="UniProtKB-KW"/>
</dbReference>
<dbReference type="PANTHER" id="PTHR10492">
    <property type="match status" value="1"/>
</dbReference>
<keyword evidence="1" id="KW-0378">Hydrolase</keyword>
<comment type="cofactor">
    <cofactor evidence="1">
        <name>Mg(2+)</name>
        <dbReference type="ChEBI" id="CHEBI:18420"/>
    </cofactor>
</comment>
<accession>A0A6L2LSY0</accession>
<dbReference type="EC" id="5.6.2.3" evidence="1"/>
<dbReference type="InterPro" id="IPR010285">
    <property type="entry name" value="DNA_helicase_pif1-like_DEAD"/>
</dbReference>
<evidence type="ECO:0000256" key="1">
    <source>
        <dbReference type="RuleBase" id="RU363044"/>
    </source>
</evidence>